<organism evidence="3 4">
    <name type="scientific">Cirrhinus mrigala</name>
    <name type="common">Mrigala</name>
    <dbReference type="NCBI Taxonomy" id="683832"/>
    <lineage>
        <taxon>Eukaryota</taxon>
        <taxon>Metazoa</taxon>
        <taxon>Chordata</taxon>
        <taxon>Craniata</taxon>
        <taxon>Vertebrata</taxon>
        <taxon>Euteleostomi</taxon>
        <taxon>Actinopterygii</taxon>
        <taxon>Neopterygii</taxon>
        <taxon>Teleostei</taxon>
        <taxon>Ostariophysi</taxon>
        <taxon>Cypriniformes</taxon>
        <taxon>Cyprinidae</taxon>
        <taxon>Labeoninae</taxon>
        <taxon>Labeonini</taxon>
        <taxon>Cirrhinus</taxon>
    </lineage>
</organism>
<dbReference type="Pfam" id="PF08788">
    <property type="entry name" value="NHR2"/>
    <property type="match status" value="1"/>
</dbReference>
<feature type="region of interest" description="Disordered" evidence="1">
    <location>
        <begin position="1"/>
        <end position="25"/>
    </location>
</feature>
<dbReference type="AlphaFoldDB" id="A0ABD0R0H8"/>
<evidence type="ECO:0000313" key="4">
    <source>
        <dbReference type="Proteomes" id="UP001529510"/>
    </source>
</evidence>
<accession>A0ABD0R0H8</accession>
<dbReference type="PANTHER" id="PTHR10379">
    <property type="entry name" value="MTG8 ETO EIGHT TWENTY ONE PROTEIN"/>
    <property type="match status" value="1"/>
</dbReference>
<feature type="region of interest" description="Disordered" evidence="1">
    <location>
        <begin position="107"/>
        <end position="142"/>
    </location>
</feature>
<reference evidence="3 4" key="1">
    <citation type="submission" date="2024-05" db="EMBL/GenBank/DDBJ databases">
        <title>Genome sequencing and assembly of Indian major carp, Cirrhinus mrigala (Hamilton, 1822).</title>
        <authorList>
            <person name="Mohindra V."/>
            <person name="Chowdhury L.M."/>
            <person name="Lal K."/>
            <person name="Jena J.K."/>
        </authorList>
    </citation>
    <scope>NUCLEOTIDE SEQUENCE [LARGE SCALE GENOMIC DNA]</scope>
    <source>
        <strain evidence="3">CM1030</strain>
        <tissue evidence="3">Blood</tissue>
    </source>
</reference>
<dbReference type="PANTHER" id="PTHR10379:SF13">
    <property type="entry name" value="PROTEIN CBFA2T2"/>
    <property type="match status" value="1"/>
</dbReference>
<sequence>PPAKRICTISPAPRHSPAHPLQLPTQIHPTPPPLQHYALDDISTPHLYREPHRILELRELKDRPRLPGSNGGYREEPVDHRLTDREWAEEWRHLDHVLNCIVDMVEKTRRSESDREELNYWRRRSNQHDDGRKNGTATGNAP</sequence>
<dbReference type="Gene3D" id="6.10.250.230">
    <property type="match status" value="1"/>
</dbReference>
<evidence type="ECO:0000313" key="3">
    <source>
        <dbReference type="EMBL" id="KAL0191788.1"/>
    </source>
</evidence>
<dbReference type="EMBL" id="JAMKFB020000006">
    <property type="protein sequence ID" value="KAL0191788.1"/>
    <property type="molecule type" value="Genomic_DNA"/>
</dbReference>
<gene>
    <name evidence="3" type="ORF">M9458_014486</name>
</gene>
<dbReference type="Proteomes" id="UP001529510">
    <property type="component" value="Unassembled WGS sequence"/>
</dbReference>
<evidence type="ECO:0000259" key="2">
    <source>
        <dbReference type="Pfam" id="PF08788"/>
    </source>
</evidence>
<protein>
    <recommendedName>
        <fullName evidence="2">NHR2-like domain-containing protein</fullName>
    </recommendedName>
</protein>
<evidence type="ECO:0000256" key="1">
    <source>
        <dbReference type="SAM" id="MobiDB-lite"/>
    </source>
</evidence>
<feature type="non-terminal residue" evidence="3">
    <location>
        <position position="142"/>
    </location>
</feature>
<feature type="domain" description="NHR2-like" evidence="2">
    <location>
        <begin position="74"/>
        <end position="130"/>
    </location>
</feature>
<feature type="non-terminal residue" evidence="3">
    <location>
        <position position="1"/>
    </location>
</feature>
<dbReference type="InterPro" id="IPR014896">
    <property type="entry name" value="NHR2"/>
</dbReference>
<name>A0ABD0R0H8_CIRMR</name>
<dbReference type="InterPro" id="IPR013289">
    <property type="entry name" value="CBFA2T1/2/3"/>
</dbReference>
<keyword evidence="4" id="KW-1185">Reference proteome</keyword>
<feature type="compositionally biased region" description="Basic and acidic residues" evidence="1">
    <location>
        <begin position="107"/>
        <end position="133"/>
    </location>
</feature>
<comment type="caution">
    <text evidence="3">The sequence shown here is derived from an EMBL/GenBank/DDBJ whole genome shotgun (WGS) entry which is preliminary data.</text>
</comment>
<proteinExistence type="predicted"/>